<dbReference type="PANTHER" id="PTHR23513">
    <property type="entry name" value="INTEGRAL MEMBRANE EFFLUX PROTEIN-RELATED"/>
    <property type="match status" value="1"/>
</dbReference>
<comment type="subcellular location">
    <subcellularLocation>
        <location evidence="1">Cell membrane</location>
        <topology evidence="1">Multi-pass membrane protein</topology>
    </subcellularLocation>
</comment>
<accession>A0ABV8C5I9</accession>
<evidence type="ECO:0000256" key="4">
    <source>
        <dbReference type="ARBA" id="ARBA00022989"/>
    </source>
</evidence>
<dbReference type="Pfam" id="PF07690">
    <property type="entry name" value="MFS_1"/>
    <property type="match status" value="1"/>
</dbReference>
<protein>
    <submittedName>
        <fullName evidence="7">MFS transporter</fullName>
    </submittedName>
</protein>
<name>A0ABV8C5I9_9PSEU</name>
<keyword evidence="4 6" id="KW-1133">Transmembrane helix</keyword>
<feature type="transmembrane region" description="Helical" evidence="6">
    <location>
        <begin position="167"/>
        <end position="187"/>
    </location>
</feature>
<evidence type="ECO:0000256" key="1">
    <source>
        <dbReference type="ARBA" id="ARBA00004651"/>
    </source>
</evidence>
<feature type="transmembrane region" description="Helical" evidence="6">
    <location>
        <begin position="46"/>
        <end position="69"/>
    </location>
</feature>
<comment type="caution">
    <text evidence="7">The sequence shown here is derived from an EMBL/GenBank/DDBJ whole genome shotgun (WGS) entry which is preliminary data.</text>
</comment>
<evidence type="ECO:0000313" key="7">
    <source>
        <dbReference type="EMBL" id="MFC3897326.1"/>
    </source>
</evidence>
<dbReference type="Gene3D" id="1.20.1250.20">
    <property type="entry name" value="MFS general substrate transporter like domains"/>
    <property type="match status" value="1"/>
</dbReference>
<dbReference type="EMBL" id="JBHRZI010000036">
    <property type="protein sequence ID" value="MFC3897326.1"/>
    <property type="molecule type" value="Genomic_DNA"/>
</dbReference>
<sequence length="439" mass="46386">MISVLRNPAYRNLFGAQVIALTGTGLATVALGLLAYDLAGADAGAVLGTALAIKMVAYVAVAPIASALLGALPRRVVLVSLDLVRVAVAATLPWVSEVWQVYVLIFVLQAASAAFTPLFQATIPEVLPDEREYTRAVTLSRMAYDLESLLSPALAAAALLLVSFHQLFLGTAVGFTASALLVVSALVPQAKAPQRRKNLYEATTRGIRIYLATPRLRGLLAVHFVAAAAGSMVLVNTVALVRDVLGRGASDVPVALAANGAGSLVAALALPRLLDRFSDRVIVSRAAVALVVVLSAGAAFAWQWPLLLALWALIGAACSLALTPGARLLRRSACSVDRPALFAADFALSHACWLVCYPLAGWVATVAGMTTAFVVLGVLTAAGAVVALRLWPTHDPEVVEHEHHDLEPHHEHLHGAVLAGGVWRHSHEFRIDDHHLRWP</sequence>
<dbReference type="Proteomes" id="UP001595690">
    <property type="component" value="Unassembled WGS sequence"/>
</dbReference>
<feature type="transmembrane region" description="Helical" evidence="6">
    <location>
        <begin position="366"/>
        <end position="388"/>
    </location>
</feature>
<evidence type="ECO:0000256" key="5">
    <source>
        <dbReference type="ARBA" id="ARBA00023136"/>
    </source>
</evidence>
<keyword evidence="8" id="KW-1185">Reference proteome</keyword>
<feature type="transmembrane region" description="Helical" evidence="6">
    <location>
        <begin position="252"/>
        <end position="270"/>
    </location>
</feature>
<dbReference type="PANTHER" id="PTHR23513:SF18">
    <property type="entry name" value="INTEGRAL MEMBRANE PROTEIN"/>
    <property type="match status" value="1"/>
</dbReference>
<evidence type="ECO:0000256" key="2">
    <source>
        <dbReference type="ARBA" id="ARBA00022475"/>
    </source>
</evidence>
<dbReference type="InterPro" id="IPR011701">
    <property type="entry name" value="MFS"/>
</dbReference>
<feature type="transmembrane region" description="Helical" evidence="6">
    <location>
        <begin position="341"/>
        <end position="360"/>
    </location>
</feature>
<dbReference type="CDD" id="cd06173">
    <property type="entry name" value="MFS_MefA_like"/>
    <property type="match status" value="1"/>
</dbReference>
<feature type="transmembrane region" description="Helical" evidence="6">
    <location>
        <begin position="218"/>
        <end position="240"/>
    </location>
</feature>
<keyword evidence="5 6" id="KW-0472">Membrane</keyword>
<keyword evidence="2" id="KW-1003">Cell membrane</keyword>
<evidence type="ECO:0000256" key="6">
    <source>
        <dbReference type="SAM" id="Phobius"/>
    </source>
</evidence>
<dbReference type="RefSeq" id="WP_382378815.1">
    <property type="nucleotide sequence ID" value="NZ_JBHRZI010000036.1"/>
</dbReference>
<evidence type="ECO:0000256" key="3">
    <source>
        <dbReference type="ARBA" id="ARBA00022692"/>
    </source>
</evidence>
<keyword evidence="3 6" id="KW-0812">Transmembrane</keyword>
<organism evidence="7 8">
    <name type="scientific">Lentzea rhizosphaerae</name>
    <dbReference type="NCBI Taxonomy" id="2041025"/>
    <lineage>
        <taxon>Bacteria</taxon>
        <taxon>Bacillati</taxon>
        <taxon>Actinomycetota</taxon>
        <taxon>Actinomycetes</taxon>
        <taxon>Pseudonocardiales</taxon>
        <taxon>Pseudonocardiaceae</taxon>
        <taxon>Lentzea</taxon>
    </lineage>
</organism>
<gene>
    <name evidence="7" type="ORF">ACFOWZ_38105</name>
</gene>
<dbReference type="InterPro" id="IPR036259">
    <property type="entry name" value="MFS_trans_sf"/>
</dbReference>
<feature type="transmembrane region" description="Helical" evidence="6">
    <location>
        <begin position="12"/>
        <end position="34"/>
    </location>
</feature>
<feature type="transmembrane region" description="Helical" evidence="6">
    <location>
        <begin position="101"/>
        <end position="121"/>
    </location>
</feature>
<feature type="transmembrane region" description="Helical" evidence="6">
    <location>
        <begin position="308"/>
        <end position="329"/>
    </location>
</feature>
<evidence type="ECO:0000313" key="8">
    <source>
        <dbReference type="Proteomes" id="UP001595690"/>
    </source>
</evidence>
<proteinExistence type="predicted"/>
<reference evidence="8" key="1">
    <citation type="journal article" date="2019" name="Int. J. Syst. Evol. Microbiol.">
        <title>The Global Catalogue of Microorganisms (GCM) 10K type strain sequencing project: providing services to taxonomists for standard genome sequencing and annotation.</title>
        <authorList>
            <consortium name="The Broad Institute Genomics Platform"/>
            <consortium name="The Broad Institute Genome Sequencing Center for Infectious Disease"/>
            <person name="Wu L."/>
            <person name="Ma J."/>
        </authorList>
    </citation>
    <scope>NUCLEOTIDE SEQUENCE [LARGE SCALE GENOMIC DNA]</scope>
    <source>
        <strain evidence="8">CGMCC 4.7405</strain>
    </source>
</reference>
<feature type="transmembrane region" description="Helical" evidence="6">
    <location>
        <begin position="282"/>
        <end position="302"/>
    </location>
</feature>
<dbReference type="SUPFAM" id="SSF103473">
    <property type="entry name" value="MFS general substrate transporter"/>
    <property type="match status" value="1"/>
</dbReference>